<dbReference type="GO" id="GO:0000981">
    <property type="term" value="F:DNA-binding transcription factor activity, RNA polymerase II-specific"/>
    <property type="evidence" value="ECO:0007669"/>
    <property type="project" value="InterPro"/>
</dbReference>
<dbReference type="InterPro" id="IPR021858">
    <property type="entry name" value="Fun_TF"/>
</dbReference>
<dbReference type="SMART" id="SM00066">
    <property type="entry name" value="GAL4"/>
    <property type="match status" value="1"/>
</dbReference>
<reference evidence="3" key="1">
    <citation type="submission" date="2021-07" db="EMBL/GenBank/DDBJ databases">
        <authorList>
            <person name="Durling M."/>
        </authorList>
    </citation>
    <scope>NUCLEOTIDE SEQUENCE</scope>
</reference>
<dbReference type="InterPro" id="IPR036864">
    <property type="entry name" value="Zn2-C6_fun-type_DNA-bd_sf"/>
</dbReference>
<dbReference type="Pfam" id="PF00172">
    <property type="entry name" value="Zn_clus"/>
    <property type="match status" value="1"/>
</dbReference>
<dbReference type="InterPro" id="IPR053175">
    <property type="entry name" value="DHMBA_Reg_Transcription_Factor"/>
</dbReference>
<dbReference type="Gene3D" id="4.10.240.10">
    <property type="entry name" value="Zn(2)-C6 fungal-type DNA-binding domain"/>
    <property type="match status" value="1"/>
</dbReference>
<evidence type="ECO:0000256" key="1">
    <source>
        <dbReference type="ARBA" id="ARBA00023242"/>
    </source>
</evidence>
<dbReference type="SUPFAM" id="SSF57701">
    <property type="entry name" value="Zn2/Cys6 DNA-binding domain"/>
    <property type="match status" value="1"/>
</dbReference>
<dbReference type="PROSITE" id="PS50048">
    <property type="entry name" value="ZN2_CY6_FUNGAL_2"/>
    <property type="match status" value="1"/>
</dbReference>
<dbReference type="OrthoDB" id="5429770at2759"/>
<name>A0A9N9KNM5_9HELO</name>
<protein>
    <recommendedName>
        <fullName evidence="2">Zn(2)-C6 fungal-type domain-containing protein</fullName>
    </recommendedName>
</protein>
<keyword evidence="1" id="KW-0539">Nucleus</keyword>
<proteinExistence type="predicted"/>
<comment type="caution">
    <text evidence="3">The sequence shown here is derived from an EMBL/GenBank/DDBJ whole genome shotgun (WGS) entry which is preliminary data.</text>
</comment>
<accession>A0A9N9KNM5</accession>
<dbReference type="AlphaFoldDB" id="A0A9N9KNM5"/>
<sequence length="507" mass="57192">MIERANASKACGPCRSRRTKCDLTYPCGQCVRGQWNCTREIPKLKNINAFGRGRFKLPTGASKLRPEFDLTSDPKRAILAVTPHLSETLDSRALCFFRASFVVGQLRSFVYLEDFYQNGRDMSDCLSLSIQSVGIACLARNSHSQELEAVARKTYASALQSLNKCLSSHKLAKQDSTLSSVIVLHHFEGLLPSKNSTTQALSSHLRGASVLMKIRGPEQFRSRIGLDLFAHFTSYMTLTCAQHELPIPAEYLEQKRNIESFVDTTDPMWRFMSTIVDFIQFSTAVREGTISTPDAMITCARALDKEVAGQLFDLSLRWNPKTIMINSEVKSELVYESYYNVYKDYREADSLNMMRTAHVILSDILTDCEELRRKASPNEKDEGTQPGLTTEEMTSQICASVPQLAGYIPTLSSPTPHNLPRRLPSSNSAAALSLLWPLLVLGISRNISAKAREWIIDQLKTIARAYDMERCWDVIRILEMSVDERAKINIWNIFESSVSNSYRSFRC</sequence>
<evidence type="ECO:0000259" key="2">
    <source>
        <dbReference type="PROSITE" id="PS50048"/>
    </source>
</evidence>
<dbReference type="CDD" id="cd00067">
    <property type="entry name" value="GAL4"/>
    <property type="match status" value="1"/>
</dbReference>
<gene>
    <name evidence="3" type="ORF">HYFRA_00002859</name>
</gene>
<dbReference type="Pfam" id="PF11951">
    <property type="entry name" value="Fungal_trans_2"/>
    <property type="match status" value="1"/>
</dbReference>
<evidence type="ECO:0000313" key="4">
    <source>
        <dbReference type="Proteomes" id="UP000696280"/>
    </source>
</evidence>
<organism evidence="3 4">
    <name type="scientific">Hymenoscyphus fraxineus</name>
    <dbReference type="NCBI Taxonomy" id="746836"/>
    <lineage>
        <taxon>Eukaryota</taxon>
        <taxon>Fungi</taxon>
        <taxon>Dikarya</taxon>
        <taxon>Ascomycota</taxon>
        <taxon>Pezizomycotina</taxon>
        <taxon>Leotiomycetes</taxon>
        <taxon>Helotiales</taxon>
        <taxon>Helotiaceae</taxon>
        <taxon>Hymenoscyphus</taxon>
    </lineage>
</organism>
<dbReference type="PANTHER" id="PTHR38791">
    <property type="entry name" value="ZN(II)2CYS6 TRANSCRIPTION FACTOR (EUROFUNG)-RELATED-RELATED"/>
    <property type="match status" value="1"/>
</dbReference>
<dbReference type="PANTHER" id="PTHR38791:SF1">
    <property type="entry name" value="TRANSCRIPTION FACTOR, PUTATIVE-RELATED"/>
    <property type="match status" value="1"/>
</dbReference>
<dbReference type="PROSITE" id="PS00463">
    <property type="entry name" value="ZN2_CY6_FUNGAL_1"/>
    <property type="match status" value="1"/>
</dbReference>
<dbReference type="EMBL" id="CAJVRL010000038">
    <property type="protein sequence ID" value="CAG8950649.1"/>
    <property type="molecule type" value="Genomic_DNA"/>
</dbReference>
<dbReference type="GO" id="GO:0008270">
    <property type="term" value="F:zinc ion binding"/>
    <property type="evidence" value="ECO:0007669"/>
    <property type="project" value="InterPro"/>
</dbReference>
<keyword evidence="4" id="KW-1185">Reference proteome</keyword>
<dbReference type="Proteomes" id="UP000696280">
    <property type="component" value="Unassembled WGS sequence"/>
</dbReference>
<feature type="domain" description="Zn(2)-C6 fungal-type" evidence="2">
    <location>
        <begin position="10"/>
        <end position="39"/>
    </location>
</feature>
<evidence type="ECO:0000313" key="3">
    <source>
        <dbReference type="EMBL" id="CAG8950649.1"/>
    </source>
</evidence>
<dbReference type="InterPro" id="IPR001138">
    <property type="entry name" value="Zn2Cys6_DnaBD"/>
</dbReference>